<protein>
    <recommendedName>
        <fullName evidence="4">DUF536 domain-containing protein</fullName>
    </recommendedName>
</protein>
<comment type="caution">
    <text evidence="2">The sequence shown here is derived from an EMBL/GenBank/DDBJ whole genome shotgun (WGS) entry which is preliminary data.</text>
</comment>
<dbReference type="EMBL" id="AMAH01000042">
    <property type="protein sequence ID" value="EJX54996.1"/>
    <property type="molecule type" value="Genomic_DNA"/>
</dbReference>
<feature type="non-terminal residue" evidence="2">
    <location>
        <position position="1"/>
    </location>
</feature>
<dbReference type="Proteomes" id="UP000006402">
    <property type="component" value="Unassembled WGS sequence"/>
</dbReference>
<sequence>QWVELATEEEKKGNAVDSVDELANIKALYETLKAENDELKQLNSKAMLNNVAIKQENVLLKEKSESLAQLNSKTMLASVQNTKEIEEIKKQLQGGK</sequence>
<evidence type="ECO:0000256" key="1">
    <source>
        <dbReference type="SAM" id="Coils"/>
    </source>
</evidence>
<evidence type="ECO:0000313" key="2">
    <source>
        <dbReference type="EMBL" id="EJX54996.1"/>
    </source>
</evidence>
<keyword evidence="1" id="KW-0175">Coiled coil</keyword>
<reference evidence="2 3" key="1">
    <citation type="submission" date="2012-04" db="EMBL/GenBank/DDBJ databases">
        <authorList>
            <person name="Weinstock G."/>
            <person name="Sodergren E."/>
            <person name="Lobos E.A."/>
            <person name="Fulton L."/>
            <person name="Fulton R."/>
            <person name="Courtney L."/>
            <person name="Fronick C."/>
            <person name="O'Laughlin M."/>
            <person name="Godfrey J."/>
            <person name="Wilson R.M."/>
            <person name="Miner T."/>
            <person name="Farmer C."/>
            <person name="Delehaunty K."/>
            <person name="Cordes M."/>
            <person name="Minx P."/>
            <person name="Tomlinson C."/>
            <person name="Chen J."/>
            <person name="Wollam A."/>
            <person name="Pepin K.H."/>
            <person name="Bhonagiri V."/>
            <person name="Zhang X."/>
            <person name="Suruliraj S."/>
            <person name="Warren W."/>
            <person name="Mitreva M."/>
            <person name="Mardis E.R."/>
            <person name="Wilson R.K."/>
        </authorList>
    </citation>
    <scope>NUCLEOTIDE SEQUENCE [LARGE SCALE GENOMIC DNA]</scope>
    <source>
        <strain evidence="2 3">R496</strain>
    </source>
</reference>
<organism evidence="2 3">
    <name type="scientific">Enterococcus faecium R496</name>
    <dbReference type="NCBI Taxonomy" id="1134836"/>
    <lineage>
        <taxon>Bacteria</taxon>
        <taxon>Bacillati</taxon>
        <taxon>Bacillota</taxon>
        <taxon>Bacilli</taxon>
        <taxon>Lactobacillales</taxon>
        <taxon>Enterococcaceae</taxon>
        <taxon>Enterococcus</taxon>
    </lineage>
</organism>
<evidence type="ECO:0000313" key="3">
    <source>
        <dbReference type="Proteomes" id="UP000006402"/>
    </source>
</evidence>
<accession>A0AAV3GZ30</accession>
<dbReference type="AlphaFoldDB" id="A0AAV3GZ30"/>
<evidence type="ECO:0008006" key="4">
    <source>
        <dbReference type="Google" id="ProtNLM"/>
    </source>
</evidence>
<proteinExistence type="predicted"/>
<dbReference type="RefSeq" id="WP_002349113.1">
    <property type="nucleotide sequence ID" value="NZ_JH808529.1"/>
</dbReference>
<gene>
    <name evidence="2" type="ORF">HMPREF1378_00556</name>
</gene>
<name>A0AAV3GZ30_ENTFC</name>
<feature type="coiled-coil region" evidence="1">
    <location>
        <begin position="22"/>
        <end position="73"/>
    </location>
</feature>